<dbReference type="Pfam" id="PF02625">
    <property type="entry name" value="XdhC_CoxI"/>
    <property type="match status" value="1"/>
</dbReference>
<dbReference type="Gene3D" id="3.40.50.720">
    <property type="entry name" value="NAD(P)-binding Rossmann-like Domain"/>
    <property type="match status" value="1"/>
</dbReference>
<dbReference type="InterPro" id="IPR003777">
    <property type="entry name" value="XdhC_CoxI"/>
</dbReference>
<organism evidence="3 4">
    <name type="scientific">Nocardioides panacihumi</name>
    <dbReference type="NCBI Taxonomy" id="400774"/>
    <lineage>
        <taxon>Bacteria</taxon>
        <taxon>Bacillati</taxon>
        <taxon>Actinomycetota</taxon>
        <taxon>Actinomycetes</taxon>
        <taxon>Propionibacteriales</taxon>
        <taxon>Nocardioidaceae</taxon>
        <taxon>Nocardioides</taxon>
    </lineage>
</organism>
<reference evidence="4" key="1">
    <citation type="journal article" date="2019" name="Int. J. Syst. Evol. Microbiol.">
        <title>The Global Catalogue of Microorganisms (GCM) 10K type strain sequencing project: providing services to taxonomists for standard genome sequencing and annotation.</title>
        <authorList>
            <consortium name="The Broad Institute Genomics Platform"/>
            <consortium name="The Broad Institute Genome Sequencing Center for Infectious Disease"/>
            <person name="Wu L."/>
            <person name="Ma J."/>
        </authorList>
    </citation>
    <scope>NUCLEOTIDE SEQUENCE [LARGE SCALE GENOMIC DNA]</scope>
    <source>
        <strain evidence="4">JCM 15309</strain>
    </source>
</reference>
<evidence type="ECO:0000259" key="2">
    <source>
        <dbReference type="Pfam" id="PF13478"/>
    </source>
</evidence>
<dbReference type="SUPFAM" id="SSF51735">
    <property type="entry name" value="NAD(P)-binding Rossmann-fold domains"/>
    <property type="match status" value="1"/>
</dbReference>
<evidence type="ECO:0000259" key="1">
    <source>
        <dbReference type="Pfam" id="PF02625"/>
    </source>
</evidence>
<gene>
    <name evidence="3" type="primary">xdhC</name>
    <name evidence="3" type="ORF">GCM10009798_14610</name>
</gene>
<dbReference type="InterPro" id="IPR014308">
    <property type="entry name" value="Xanthine_DH_XdhC"/>
</dbReference>
<dbReference type="NCBIfam" id="TIGR02964">
    <property type="entry name" value="xanthine_xdhC"/>
    <property type="match status" value="1"/>
</dbReference>
<dbReference type="Proteomes" id="UP001500571">
    <property type="component" value="Unassembled WGS sequence"/>
</dbReference>
<feature type="domain" description="XdhC Rossmann" evidence="2">
    <location>
        <begin position="111"/>
        <end position="259"/>
    </location>
</feature>
<sequence length="279" mass="29213">MSTWIEAVRALRAAREPGVLVTVTEVRGHAPREAGAKMVVSAARTWASIGGGNVEEEAIRRARALLESESTAPTTFTASLSDKAPIQHGVQCCGGEVTVLLEPLPVVPSIAVFGLGHVGLELARILARHDVELHLVDSREAQLSSDLLGPLDDAVATVHAHHVPVIPELVLSELPRGTSVLVLTHDHAEDLAIVDAALRCRHLGSIGLIGSSAKWTRFRSKLAAAGFTAEELDRVVTPIGLPGLTTSKEPAAIALSVAAAWLTSVEAPTSVGLAPAEED</sequence>
<proteinExistence type="predicted"/>
<evidence type="ECO:0000313" key="3">
    <source>
        <dbReference type="EMBL" id="GAA1956341.1"/>
    </source>
</evidence>
<dbReference type="Pfam" id="PF13478">
    <property type="entry name" value="XdhC_C"/>
    <property type="match status" value="1"/>
</dbReference>
<dbReference type="PANTHER" id="PTHR30388:SF6">
    <property type="entry name" value="XANTHINE DEHYDROGENASE SUBUNIT A-RELATED"/>
    <property type="match status" value="1"/>
</dbReference>
<evidence type="ECO:0000313" key="4">
    <source>
        <dbReference type="Proteomes" id="UP001500571"/>
    </source>
</evidence>
<accession>A0ABP5C321</accession>
<dbReference type="EMBL" id="BAAAPB010000001">
    <property type="protein sequence ID" value="GAA1956341.1"/>
    <property type="molecule type" value="Genomic_DNA"/>
</dbReference>
<dbReference type="InterPro" id="IPR036291">
    <property type="entry name" value="NAD(P)-bd_dom_sf"/>
</dbReference>
<keyword evidence="4" id="KW-1185">Reference proteome</keyword>
<dbReference type="InterPro" id="IPR052698">
    <property type="entry name" value="MoCofactor_Util/Proc"/>
</dbReference>
<feature type="domain" description="XdhC- CoxI" evidence="1">
    <location>
        <begin position="12"/>
        <end position="71"/>
    </location>
</feature>
<protein>
    <submittedName>
        <fullName evidence="3">Xanthine dehydrogenase accessory protein XdhC</fullName>
    </submittedName>
</protein>
<comment type="caution">
    <text evidence="3">The sequence shown here is derived from an EMBL/GenBank/DDBJ whole genome shotgun (WGS) entry which is preliminary data.</text>
</comment>
<dbReference type="RefSeq" id="WP_344043922.1">
    <property type="nucleotide sequence ID" value="NZ_BAAAPB010000001.1"/>
</dbReference>
<dbReference type="PANTHER" id="PTHR30388">
    <property type="entry name" value="ALDEHYDE OXIDOREDUCTASE MOLYBDENUM COFACTOR ASSEMBLY PROTEIN"/>
    <property type="match status" value="1"/>
</dbReference>
<name>A0ABP5C321_9ACTN</name>
<dbReference type="InterPro" id="IPR027051">
    <property type="entry name" value="XdhC_Rossmann_dom"/>
</dbReference>